<accession>A0A0F9NVK9</accession>
<dbReference type="AlphaFoldDB" id="A0A0F9NVK9"/>
<organism evidence="1">
    <name type="scientific">marine sediment metagenome</name>
    <dbReference type="NCBI Taxonomy" id="412755"/>
    <lineage>
        <taxon>unclassified sequences</taxon>
        <taxon>metagenomes</taxon>
        <taxon>ecological metagenomes</taxon>
    </lineage>
</organism>
<comment type="caution">
    <text evidence="1">The sequence shown here is derived from an EMBL/GenBank/DDBJ whole genome shotgun (WGS) entry which is preliminary data.</text>
</comment>
<gene>
    <name evidence="1" type="ORF">LCGC14_0978990</name>
</gene>
<name>A0A0F9NVK9_9ZZZZ</name>
<sequence length="153" mass="18032">MFNYNMKEFKANKYILLRLEGIYTQMYANNERFIECVRLILEIPRKEVESFNGIESMDEASELSDHYLIDNEIYKEEHGKLAYSPYSYDIPPETEFWGHCSNIQAWIENDYNTFILHSNIAFPLLKELTNAGDPKAKRVFKEEIANRMSSPLS</sequence>
<proteinExistence type="predicted"/>
<protein>
    <submittedName>
        <fullName evidence="1">Uncharacterized protein</fullName>
    </submittedName>
</protein>
<reference evidence="1" key="1">
    <citation type="journal article" date="2015" name="Nature">
        <title>Complex archaea that bridge the gap between prokaryotes and eukaryotes.</title>
        <authorList>
            <person name="Spang A."/>
            <person name="Saw J.H."/>
            <person name="Jorgensen S.L."/>
            <person name="Zaremba-Niedzwiedzka K."/>
            <person name="Martijn J."/>
            <person name="Lind A.E."/>
            <person name="van Eijk R."/>
            <person name="Schleper C."/>
            <person name="Guy L."/>
            <person name="Ettema T.J."/>
        </authorList>
    </citation>
    <scope>NUCLEOTIDE SEQUENCE</scope>
</reference>
<dbReference type="EMBL" id="LAZR01003644">
    <property type="protein sequence ID" value="KKN16137.1"/>
    <property type="molecule type" value="Genomic_DNA"/>
</dbReference>
<evidence type="ECO:0000313" key="1">
    <source>
        <dbReference type="EMBL" id="KKN16137.1"/>
    </source>
</evidence>